<comment type="caution">
    <text evidence="19">The sequence shown here is derived from an EMBL/GenBank/DDBJ whole genome shotgun (WGS) entry which is preliminary data.</text>
</comment>
<feature type="transmembrane region" description="Helical" evidence="16">
    <location>
        <begin position="383"/>
        <end position="401"/>
    </location>
</feature>
<dbReference type="Gene3D" id="1.20.1640.10">
    <property type="entry name" value="Multidrug efflux transporter AcrB transmembrane domain"/>
    <property type="match status" value="2"/>
</dbReference>
<keyword evidence="9" id="KW-0443">Lipid metabolism</keyword>
<evidence type="ECO:0000256" key="9">
    <source>
        <dbReference type="ARBA" id="ARBA00023098"/>
    </source>
</evidence>
<dbReference type="InterPro" id="IPR053956">
    <property type="entry name" value="NPC1_MLD"/>
</dbReference>
<dbReference type="GO" id="GO:0005319">
    <property type="term" value="F:lipid transporter activity"/>
    <property type="evidence" value="ECO:0007669"/>
    <property type="project" value="InterPro"/>
</dbReference>
<name>A0A812B7Y1_ACAPH</name>
<dbReference type="Pfam" id="PF12349">
    <property type="entry name" value="Sterol-sensing"/>
    <property type="match status" value="1"/>
</dbReference>
<comment type="similarity">
    <text evidence="2">Belongs to the patched family.</text>
</comment>
<evidence type="ECO:0000256" key="14">
    <source>
        <dbReference type="ARBA" id="ARBA00023221"/>
    </source>
</evidence>
<keyword evidence="12" id="KW-1207">Sterol metabolism</keyword>
<dbReference type="EMBL" id="CAHIKZ030000436">
    <property type="protein sequence ID" value="CAE1174484.1"/>
    <property type="molecule type" value="Genomic_DNA"/>
</dbReference>
<keyword evidence="11" id="KW-1015">Disulfide bond</keyword>
<dbReference type="FunFam" id="1.20.1640.10:FF:000008">
    <property type="entry name" value="NPC intracellular cholesterol transporter 1"/>
    <property type="match status" value="1"/>
</dbReference>
<evidence type="ECO:0000313" key="19">
    <source>
        <dbReference type="EMBL" id="CAE1174484.1"/>
    </source>
</evidence>
<dbReference type="PROSITE" id="PS50156">
    <property type="entry name" value="SSD"/>
    <property type="match status" value="1"/>
</dbReference>
<dbReference type="GO" id="GO:0030301">
    <property type="term" value="P:cholesterol transport"/>
    <property type="evidence" value="ECO:0007669"/>
    <property type="project" value="UniProtKB-ARBA"/>
</dbReference>
<dbReference type="Pfam" id="PF16414">
    <property type="entry name" value="NPC1_N"/>
    <property type="match status" value="1"/>
</dbReference>
<protein>
    <submittedName>
        <fullName evidence="19">NPC1</fullName>
    </submittedName>
</protein>
<keyword evidence="6 17" id="KW-0732">Signal</keyword>
<dbReference type="OrthoDB" id="6510177at2759"/>
<feature type="signal peptide" evidence="17">
    <location>
        <begin position="1"/>
        <end position="33"/>
    </location>
</feature>
<evidence type="ECO:0000256" key="1">
    <source>
        <dbReference type="ARBA" id="ARBA00004127"/>
    </source>
</evidence>
<feature type="transmembrane region" description="Helical" evidence="16">
    <location>
        <begin position="985"/>
        <end position="1008"/>
    </location>
</feature>
<keyword evidence="10 16" id="KW-0472">Membrane</keyword>
<accession>A0A812B7Y1</accession>
<dbReference type="Proteomes" id="UP000597762">
    <property type="component" value="Unassembled WGS sequence"/>
</dbReference>
<dbReference type="GO" id="GO:0008203">
    <property type="term" value="P:cholesterol metabolic process"/>
    <property type="evidence" value="ECO:0007669"/>
    <property type="project" value="UniProtKB-KW"/>
</dbReference>
<comment type="catalytic activity">
    <reaction evidence="15">
        <text>cholesterol(in) = cholesterol(out)</text>
        <dbReference type="Rhea" id="RHEA:39747"/>
        <dbReference type="ChEBI" id="CHEBI:16113"/>
    </reaction>
</comment>
<evidence type="ECO:0000256" key="13">
    <source>
        <dbReference type="ARBA" id="ARBA00023180"/>
    </source>
</evidence>
<feature type="transmembrane region" description="Helical" evidence="16">
    <location>
        <begin position="443"/>
        <end position="465"/>
    </location>
</feature>
<dbReference type="NCBIfam" id="TIGR00917">
    <property type="entry name" value="2A060601"/>
    <property type="match status" value="1"/>
</dbReference>
<organism evidence="19 20">
    <name type="scientific">Acanthosepion pharaonis</name>
    <name type="common">Pharaoh cuttlefish</name>
    <name type="synonym">Sepia pharaonis</name>
    <dbReference type="NCBI Taxonomy" id="158019"/>
    <lineage>
        <taxon>Eukaryota</taxon>
        <taxon>Metazoa</taxon>
        <taxon>Spiralia</taxon>
        <taxon>Lophotrochozoa</taxon>
        <taxon>Mollusca</taxon>
        <taxon>Cephalopoda</taxon>
        <taxon>Coleoidea</taxon>
        <taxon>Decapodiformes</taxon>
        <taxon>Sepiida</taxon>
        <taxon>Sepiina</taxon>
        <taxon>Sepiidae</taxon>
        <taxon>Acanthosepion</taxon>
    </lineage>
</organism>
<dbReference type="SUPFAM" id="SSF82866">
    <property type="entry name" value="Multidrug efflux transporter AcrB transmembrane domain"/>
    <property type="match status" value="2"/>
</dbReference>
<keyword evidence="13" id="KW-0325">Glycoprotein</keyword>
<feature type="domain" description="SSD" evidence="18">
    <location>
        <begin position="379"/>
        <end position="544"/>
    </location>
</feature>
<evidence type="ECO:0000256" key="17">
    <source>
        <dbReference type="SAM" id="SignalP"/>
    </source>
</evidence>
<feature type="transmembrane region" description="Helical" evidence="16">
    <location>
        <begin position="594"/>
        <end position="613"/>
    </location>
</feature>
<dbReference type="InterPro" id="IPR032190">
    <property type="entry name" value="NPC1_N"/>
</dbReference>
<reference evidence="19" key="1">
    <citation type="submission" date="2021-01" db="EMBL/GenBank/DDBJ databases">
        <authorList>
            <person name="Li R."/>
            <person name="Bekaert M."/>
        </authorList>
    </citation>
    <scope>NUCLEOTIDE SEQUENCE</scope>
    <source>
        <strain evidence="19">Farmed</strain>
    </source>
</reference>
<keyword evidence="7 16" id="KW-1133">Transmembrane helix</keyword>
<keyword evidence="20" id="KW-1185">Reference proteome</keyword>
<dbReference type="FunFam" id="1.20.1640.10:FF:000010">
    <property type="entry name" value="NPC intracellular cholesterol transporter 1"/>
    <property type="match status" value="1"/>
</dbReference>
<dbReference type="Pfam" id="PF22314">
    <property type="entry name" value="NPC1_MLD"/>
    <property type="match status" value="1"/>
</dbReference>
<evidence type="ECO:0000256" key="12">
    <source>
        <dbReference type="ARBA" id="ARBA00023166"/>
    </source>
</evidence>
<feature type="transmembrane region" description="Helical" evidence="16">
    <location>
        <begin position="413"/>
        <end position="437"/>
    </location>
</feature>
<evidence type="ECO:0000313" key="20">
    <source>
        <dbReference type="Proteomes" id="UP000597762"/>
    </source>
</evidence>
<dbReference type="GO" id="GO:0005886">
    <property type="term" value="C:plasma membrane"/>
    <property type="evidence" value="ECO:0007669"/>
    <property type="project" value="TreeGrafter"/>
</dbReference>
<dbReference type="GO" id="GO:0030299">
    <property type="term" value="P:intestinal cholesterol absorption"/>
    <property type="evidence" value="ECO:0007669"/>
    <property type="project" value="TreeGrafter"/>
</dbReference>
<gene>
    <name evidence="19" type="ORF">SPHA_13123</name>
</gene>
<dbReference type="InterPro" id="IPR000731">
    <property type="entry name" value="SSD"/>
</dbReference>
<feature type="transmembrane region" description="Helical" evidence="16">
    <location>
        <begin position="908"/>
        <end position="929"/>
    </location>
</feature>
<evidence type="ECO:0000256" key="15">
    <source>
        <dbReference type="ARBA" id="ARBA00034049"/>
    </source>
</evidence>
<keyword evidence="4" id="KW-0153">Cholesterol metabolism</keyword>
<keyword evidence="5 16" id="KW-0812">Transmembrane</keyword>
<dbReference type="AlphaFoldDB" id="A0A812B7Y1"/>
<dbReference type="PANTHER" id="PTHR45727">
    <property type="entry name" value="NPC INTRACELLULAR CHOLESTEROL TRANSPORTER 1"/>
    <property type="match status" value="1"/>
</dbReference>
<keyword evidence="8" id="KW-0445">Lipid transport</keyword>
<evidence type="ECO:0000256" key="2">
    <source>
        <dbReference type="ARBA" id="ARBA00005585"/>
    </source>
</evidence>
<evidence type="ECO:0000256" key="10">
    <source>
        <dbReference type="ARBA" id="ARBA00023136"/>
    </source>
</evidence>
<dbReference type="GO" id="GO:0042632">
    <property type="term" value="P:cholesterol homeostasis"/>
    <property type="evidence" value="ECO:0007669"/>
    <property type="project" value="TreeGrafter"/>
</dbReference>
<feature type="chain" id="PRO_5032363880" evidence="17">
    <location>
        <begin position="34"/>
        <end position="1027"/>
    </location>
</feature>
<evidence type="ECO:0000256" key="4">
    <source>
        <dbReference type="ARBA" id="ARBA00022548"/>
    </source>
</evidence>
<comment type="subcellular location">
    <subcellularLocation>
        <location evidence="1">Endomembrane system</location>
        <topology evidence="1">Multi-pass membrane protein</topology>
    </subcellularLocation>
</comment>
<dbReference type="PANTHER" id="PTHR45727:SF2">
    <property type="entry name" value="NPC INTRACELLULAR CHOLESTEROL TRANSPORTER 1"/>
    <property type="match status" value="1"/>
</dbReference>
<sequence>MNFRRRSLCLLPTQRKTLLFLFALLAIVKNCSSEGHCIWYGQCGNGYNNQPTNCVYNGTAKPLNDSEALKILENFCPELYKGPNTVTCCNKQTLQNFTASLNVAEHMLGRCPSCYHNFRNLYCAFTCDPVQIITDPVKLWSAPESQAHLEKNYYDEKFRPFYRTEMIIVTRPGNHSDVVHNLPPPSVGTMNFNPIFDLDFMHQVLELQQNIAGLLASYENKTIGLKDICFSPLSPQNDNCTITSIFQYFQNSHKNLDTVNKDMFFEYGNYLDHILNCATNPTSFNETSLFMPCMSSYGGPVDANVALGGLKDGNVNDSNAFIISFIVNNHKDAKDNKMAEAWEAEYIKFLKNYRNPNVTISFSAERSIQDELNRESQSDVRTILASYLVMFAYIFLALGQLQNVETILVDLKFTLGFGGVVIVLLSVMMSLGIFSYIGQPATLIIIEVVPFLVLAVGVDNIFILVQTFQRDSRIPEESLEEQIGRVVGKIGPSMLLTSLSESVAFFLGALTPMPAVKMFSLYAGMAVFCNFFLQITCFVGLMTMDAKRQEKNRFDICCCIKLKDKNEETHEGCLFSLVKNYYARFITKNWVRPIVIVIFAFWFCLSGALMMHVDIGLDQSLSMPQDSYVLQYFHNLSEYLSVGPPVYFVVEDGHNYSTLKGQNEVCGTSGCKPDSLEGQIFMASLQKNYSRIAKNPSSWIDDYLDWITPASKKSCCRYYKSTGKFCNSTVRDPDCVPCQVKMNFGRPDANSFMKFLPWFLEDNPSVDCSKGGHPAYGDAVNLLTEDNVTRIAASYFMTYHTVLKTSSDYIEAYKHAREIAANITKSMDTKGQYKVFPYSIFYVFYEQYLTIVHDSIVNIGICLAAIFLMTFILLGFDIHSAILVVFTIMMILVDLLGMMYMWDISFNALSLVNLVMAIGISVEFCSHIAREFAFSSEGTRVDRARFATAYMGSSVLSGITLTKLGGIVVLAFSKSQIFQIFYFRLYFGIVVFGAAHGLMFLPVLLSYVGELMFLFYNNSFYITHMLE</sequence>
<feature type="transmembrane region" description="Helical" evidence="16">
    <location>
        <begin position="881"/>
        <end position="902"/>
    </location>
</feature>
<keyword evidence="14" id="KW-0753">Steroid metabolism</keyword>
<dbReference type="InterPro" id="IPR004765">
    <property type="entry name" value="NPC1-like"/>
</dbReference>
<dbReference type="GO" id="GO:0012505">
    <property type="term" value="C:endomembrane system"/>
    <property type="evidence" value="ECO:0007669"/>
    <property type="project" value="UniProtKB-SubCell"/>
</dbReference>
<feature type="transmembrane region" description="Helical" evidence="16">
    <location>
        <begin position="856"/>
        <end position="874"/>
    </location>
</feature>
<evidence type="ECO:0000256" key="3">
    <source>
        <dbReference type="ARBA" id="ARBA00022448"/>
    </source>
</evidence>
<feature type="transmembrane region" description="Helical" evidence="16">
    <location>
        <begin position="950"/>
        <end position="973"/>
    </location>
</feature>
<dbReference type="InterPro" id="IPR053958">
    <property type="entry name" value="HMGCR/SNAP/NPC1-like_SSD"/>
</dbReference>
<evidence type="ECO:0000256" key="16">
    <source>
        <dbReference type="SAM" id="Phobius"/>
    </source>
</evidence>
<evidence type="ECO:0000256" key="8">
    <source>
        <dbReference type="ARBA" id="ARBA00023055"/>
    </source>
</evidence>
<keyword evidence="3" id="KW-0813">Transport</keyword>
<dbReference type="GO" id="GO:0015485">
    <property type="term" value="F:cholesterol binding"/>
    <property type="evidence" value="ECO:0007669"/>
    <property type="project" value="TreeGrafter"/>
</dbReference>
<evidence type="ECO:0000256" key="6">
    <source>
        <dbReference type="ARBA" id="ARBA00022729"/>
    </source>
</evidence>
<evidence type="ECO:0000259" key="18">
    <source>
        <dbReference type="PROSITE" id="PS50156"/>
    </source>
</evidence>
<evidence type="ECO:0000256" key="7">
    <source>
        <dbReference type="ARBA" id="ARBA00022989"/>
    </source>
</evidence>
<evidence type="ECO:0000256" key="5">
    <source>
        <dbReference type="ARBA" id="ARBA00022692"/>
    </source>
</evidence>
<proteinExistence type="inferred from homology"/>
<evidence type="ECO:0000256" key="11">
    <source>
        <dbReference type="ARBA" id="ARBA00023157"/>
    </source>
</evidence>
<feature type="transmembrane region" description="Helical" evidence="16">
    <location>
        <begin position="519"/>
        <end position="543"/>
    </location>
</feature>